<feature type="binding site" evidence="13">
    <location>
        <position position="531"/>
    </location>
    <ligand>
        <name>K(+)</name>
        <dbReference type="ChEBI" id="CHEBI:29103"/>
        <note>ligand shared between two tetrameric partners</note>
    </ligand>
</feature>
<feature type="binding site" description="in other chain" evidence="13 17">
    <location>
        <position position="362"/>
    </location>
    <ligand>
        <name>K(+)</name>
        <dbReference type="ChEBI" id="CHEBI:29103"/>
        <note>ligand shared between two tetrameric partners</note>
    </ligand>
</feature>
<dbReference type="HAMAP" id="MF_01964">
    <property type="entry name" value="IMPDH"/>
    <property type="match status" value="1"/>
</dbReference>
<dbReference type="HOGENOM" id="CLU_022552_2_1_9"/>
<feature type="binding site" evidence="13">
    <location>
        <position position="530"/>
    </location>
    <ligand>
        <name>K(+)</name>
        <dbReference type="ChEBI" id="CHEBI:29103"/>
        <note>ligand shared between two tetrameric partners</note>
    </ligand>
</feature>
<comment type="activity regulation">
    <text evidence="13">Mycophenolic acid (MPA) is a non-competitive inhibitor that prevents formation of the closed enzyme conformation by binding to the same site as the amobile flap. In contrast, mizoribine monophosphate (MZP) is a competitive inhibitor that induces the closed conformation. MPA is a potent inhibitor of mammalian IMPDHs but a poor inhibitor of the bacterial enzymes. MZP is a more potent inhibitor of bacterial IMPDH.</text>
</comment>
<keyword evidence="24" id="KW-1185">Reference proteome</keyword>
<evidence type="ECO:0000256" key="1">
    <source>
        <dbReference type="ARBA" id="ARBA00001958"/>
    </source>
</evidence>
<dbReference type="InterPro" id="IPR046342">
    <property type="entry name" value="CBS_dom_sf"/>
</dbReference>
<keyword evidence="10 13" id="KW-0520">NAD</keyword>
<keyword evidence="7 13" id="KW-0658">Purine biosynthesis</keyword>
<feature type="binding site" evidence="13 15">
    <location>
        <position position="475"/>
    </location>
    <ligand>
        <name>IMP</name>
        <dbReference type="ChEBI" id="CHEBI:58053"/>
    </ligand>
</feature>
<dbReference type="PANTHER" id="PTHR11911">
    <property type="entry name" value="INOSINE-5-MONOPHOSPHATE DEHYDROGENASE RELATED"/>
    <property type="match status" value="1"/>
</dbReference>
<dbReference type="GO" id="GO:0046872">
    <property type="term" value="F:metal ion binding"/>
    <property type="evidence" value="ECO:0007669"/>
    <property type="project" value="UniProtKB-UniRule"/>
</dbReference>
<feature type="binding site" evidence="13 15">
    <location>
        <position position="365"/>
    </location>
    <ligand>
        <name>IMP</name>
        <dbReference type="ChEBI" id="CHEBI:58053"/>
    </ligand>
</feature>
<evidence type="ECO:0000256" key="12">
    <source>
        <dbReference type="ARBA" id="ARBA00048028"/>
    </source>
</evidence>
<evidence type="ECO:0000256" key="20">
    <source>
        <dbReference type="RuleBase" id="RU003928"/>
    </source>
</evidence>
<evidence type="ECO:0000256" key="17">
    <source>
        <dbReference type="PIRSR" id="PIRSR000130-4"/>
    </source>
</evidence>
<comment type="pathway">
    <text evidence="13 20">Purine metabolism; XMP biosynthesis via de novo pathway; XMP from IMP: step 1/1.</text>
</comment>
<comment type="subunit">
    <text evidence="3 13">Homotetramer.</text>
</comment>
<dbReference type="EMBL" id="CP002344">
    <property type="protein sequence ID" value="ADU50397.1"/>
    <property type="molecule type" value="Genomic_DNA"/>
</dbReference>
<dbReference type="UniPathway" id="UPA00601">
    <property type="reaction ID" value="UER00295"/>
</dbReference>
<sequence length="549" mass="57792">MRADYETAGTAGDGRAGGTGVQAAAGSSAKAATGDARNGIRQDPAGPARDGAVWTEAARAGAAGGKIVAEGLTFDDVLIIPAASEVLPRDVDVSTRLTRQLRIRIPLVSAAMDTVTEARLAIALAREGGIGIIHKNMPPEQQAAEVDKVKRSEHGVIVDPFYLSPQHRVRDALQLMARYHISGVPIVDGDGVLVGIITNRDVRFEENLDRPIAEVMTREGLVTAPEGTTLARAKEIMRQHKIEKLPLVDGAGRLRGLITIKDIEKAIRYPNAAKDDKGRLMVGAAVGVGPAGLERADALVEAGVDVLVVDSAHGHSRNVLETVRALKRRHPGVPVIAGNVVTAEGTRALIEAGADAVKVGVGPGSICTTRVVTGAGYPQLSAILDCSREADKYDVPVIADGGIKYSGDIVKALAAGASSVMIGSLFAGTEEAPGELEIYQGRSFKVYRGMGSLGAMKQGGADRYFQEGEAKFVPEGVEGRVPYRGPLSETVFQLVGGLRAGMGYAGAPDIESLRRNARFVRITAASLVESHPHDVTVTKEPPNYWLGRV</sequence>
<evidence type="ECO:0000256" key="4">
    <source>
        <dbReference type="ARBA" id="ARBA00022723"/>
    </source>
</evidence>
<dbReference type="GO" id="GO:0006177">
    <property type="term" value="P:GMP biosynthetic process"/>
    <property type="evidence" value="ECO:0007669"/>
    <property type="project" value="UniProtKB-UniRule"/>
</dbReference>
<proteinExistence type="inferred from homology"/>
<feature type="binding site" evidence="16">
    <location>
        <begin position="310"/>
        <end position="312"/>
    </location>
    <ligand>
        <name>NAD(+)</name>
        <dbReference type="ChEBI" id="CHEBI:57540"/>
    </ligand>
</feature>
<feature type="binding site" evidence="13 15">
    <location>
        <begin position="423"/>
        <end position="424"/>
    </location>
    <ligand>
        <name>IMP</name>
        <dbReference type="ChEBI" id="CHEBI:58053"/>
    </ligand>
</feature>
<dbReference type="SUPFAM" id="SSF54631">
    <property type="entry name" value="CBS-domain pair"/>
    <property type="match status" value="1"/>
</dbReference>
<dbReference type="InterPro" id="IPR015875">
    <property type="entry name" value="IMP_DH/GMP_Rdtase_CS"/>
</dbReference>
<feature type="binding site" evidence="13 15">
    <location>
        <begin position="447"/>
        <end position="451"/>
    </location>
    <ligand>
        <name>IMP</name>
        <dbReference type="ChEBI" id="CHEBI:58053"/>
    </ligand>
</feature>
<name>E6SMD7_THEM7</name>
<dbReference type="Gene3D" id="3.20.20.70">
    <property type="entry name" value="Aldolase class I"/>
    <property type="match status" value="1"/>
</dbReference>
<dbReference type="CDD" id="cd04601">
    <property type="entry name" value="CBS_pair_IMPDH"/>
    <property type="match status" value="1"/>
</dbReference>
<feature type="active site" description="Proton acceptor" evidence="13 14">
    <location>
        <position position="463"/>
    </location>
</feature>
<feature type="region of interest" description="Disordered" evidence="21">
    <location>
        <begin position="1"/>
        <end position="51"/>
    </location>
</feature>
<feature type="binding site" evidence="13">
    <location>
        <position position="310"/>
    </location>
    <ligand>
        <name>NAD(+)</name>
        <dbReference type="ChEBI" id="CHEBI:57540"/>
    </ligand>
</feature>
<feature type="binding site" description="in other chain" evidence="13 17">
    <location>
        <position position="364"/>
    </location>
    <ligand>
        <name>K(+)</name>
        <dbReference type="ChEBI" id="CHEBI:29103"/>
        <note>ligand shared between two tetrameric partners</note>
    </ligand>
</feature>
<feature type="domain" description="CBS" evidence="22">
    <location>
        <begin position="216"/>
        <end position="273"/>
    </location>
</feature>
<protein>
    <recommendedName>
        <fullName evidence="13 20">Inosine-5'-monophosphate dehydrogenase</fullName>
        <shortName evidence="13">IMP dehydrogenase</shortName>
        <shortName evidence="13">IMPD</shortName>
        <shortName evidence="13">IMPDH</shortName>
        <ecNumber evidence="13 20">1.1.1.205</ecNumber>
    </recommendedName>
</protein>
<feature type="binding site" evidence="13">
    <location>
        <position position="529"/>
    </location>
    <ligand>
        <name>K(+)</name>
        <dbReference type="ChEBI" id="CHEBI:29103"/>
        <note>ligand shared between two tetrameric partners</note>
    </ligand>
</feature>
<evidence type="ECO:0000256" key="14">
    <source>
        <dbReference type="PIRSR" id="PIRSR000130-1"/>
    </source>
</evidence>
<comment type="cofactor">
    <cofactor evidence="1 13">
        <name>K(+)</name>
        <dbReference type="ChEBI" id="CHEBI:29103"/>
    </cofactor>
</comment>
<dbReference type="SMART" id="SM00116">
    <property type="entry name" value="CBS"/>
    <property type="match status" value="2"/>
</dbReference>
<feature type="binding site" evidence="13 15">
    <location>
        <begin position="400"/>
        <end position="402"/>
    </location>
    <ligand>
        <name>IMP</name>
        <dbReference type="ChEBI" id="CHEBI:58053"/>
    </ligand>
</feature>
<keyword evidence="11 18" id="KW-0129">CBS domain</keyword>
<reference evidence="24" key="2">
    <citation type="journal article" date="2010" name="Stand. Genomic Sci.">
        <title>Complete genome sequence of Thermaerobacter marianensis type strain (7p75aT).</title>
        <authorList>
            <person name="Han C."/>
            <person name="Gu W."/>
            <person name="Zhang X."/>
            <person name="Lapidus A."/>
            <person name="Nolan M."/>
            <person name="Copeland A."/>
            <person name="Lucas S."/>
            <person name="Glavina Del Rio T."/>
            <person name="Tice H."/>
            <person name="Cheng J."/>
            <person name="Tapia R."/>
            <person name="Goodwin L."/>
            <person name="Pitluck S."/>
            <person name="Pagani I."/>
            <person name="Ivanova N."/>
            <person name="Mavromatis K."/>
            <person name="Mikhailova N."/>
            <person name="Pati A."/>
            <person name="Chen A."/>
            <person name="Palaniappan K."/>
            <person name="Land M."/>
            <person name="Hauser L."/>
            <person name="Chang Y."/>
            <person name="Jeffries C."/>
            <person name="Schneider S."/>
            <person name="Rohde M."/>
            <person name="Goker M."/>
            <person name="Pukall R."/>
            <person name="Woyke T."/>
            <person name="Bristow J."/>
            <person name="Eisen J."/>
            <person name="Markowitz V."/>
            <person name="Hugenholtz P."/>
            <person name="Kyrpides N."/>
            <person name="Klenk H."/>
            <person name="Detter J."/>
        </authorList>
    </citation>
    <scope>NUCLEOTIDE SEQUENCE [LARGE SCALE GENOMIC DNA]</scope>
    <source>
        <strain evidence="24">ATCC 700841 / DSM 12885 / JCM 10246 / 7p75a</strain>
    </source>
</reference>
<evidence type="ECO:0000256" key="9">
    <source>
        <dbReference type="ARBA" id="ARBA00023002"/>
    </source>
</evidence>
<dbReference type="PROSITE" id="PS51371">
    <property type="entry name" value="CBS"/>
    <property type="match status" value="2"/>
</dbReference>
<evidence type="ECO:0000256" key="19">
    <source>
        <dbReference type="RuleBase" id="RU003927"/>
    </source>
</evidence>
<evidence type="ECO:0000256" key="11">
    <source>
        <dbReference type="ARBA" id="ARBA00023122"/>
    </source>
</evidence>
<evidence type="ECO:0000256" key="21">
    <source>
        <dbReference type="SAM" id="MobiDB-lite"/>
    </source>
</evidence>
<evidence type="ECO:0000256" key="10">
    <source>
        <dbReference type="ARBA" id="ARBA00023027"/>
    </source>
</evidence>
<dbReference type="Proteomes" id="UP000008915">
    <property type="component" value="Chromosome"/>
</dbReference>
<keyword evidence="8 13" id="KW-0630">Potassium</keyword>
<dbReference type="SMART" id="SM01240">
    <property type="entry name" value="IMPDH"/>
    <property type="match status" value="1"/>
</dbReference>
<evidence type="ECO:0000256" key="7">
    <source>
        <dbReference type="ARBA" id="ARBA00022755"/>
    </source>
</evidence>
<gene>
    <name evidence="13" type="primary">guaB</name>
    <name evidence="23" type="ordered locus">Tmar_0272</name>
</gene>
<dbReference type="NCBIfam" id="TIGR01302">
    <property type="entry name" value="IMP_dehydrog"/>
    <property type="match status" value="1"/>
</dbReference>
<reference evidence="23 24" key="1">
    <citation type="journal article" date="2010" name="Stand. Genomic Sci.">
        <title>Complete genome sequence of Thermaerobacter marianensis type strain (7p75a).</title>
        <authorList>
            <person name="Han C."/>
            <person name="Gu W."/>
            <person name="Zhang X."/>
            <person name="Lapidus A."/>
            <person name="Nolan M."/>
            <person name="Copeland A."/>
            <person name="Lucas S."/>
            <person name="Del Rio T.G."/>
            <person name="Tice H."/>
            <person name="Cheng J.F."/>
            <person name="Tapia R."/>
            <person name="Goodwin L."/>
            <person name="Pitluck S."/>
            <person name="Pagani I."/>
            <person name="Ivanova N."/>
            <person name="Mavromatis K."/>
            <person name="Mikhailova N."/>
            <person name="Pati A."/>
            <person name="Chen A."/>
            <person name="Palaniappan K."/>
            <person name="Land M."/>
            <person name="Hauser L."/>
            <person name="Chang Y.J."/>
            <person name="Jeffries C.D."/>
            <person name="Schneider S."/>
            <person name="Rohde M."/>
            <person name="Goker M."/>
            <person name="Pukall R."/>
            <person name="Woyke T."/>
            <person name="Bristow J."/>
            <person name="Eisen J.A."/>
            <person name="Markowitz V."/>
            <person name="Hugenholtz P."/>
            <person name="Kyrpides N.C."/>
            <person name="Klenk H.P."/>
            <person name="Detter J.C."/>
        </authorList>
    </citation>
    <scope>NUCLEOTIDE SEQUENCE [LARGE SCALE GENOMIC DNA]</scope>
    <source>
        <strain evidence="24">ATCC 700841 / DSM 12885 / JCM 10246 / 7p75a</strain>
    </source>
</reference>
<comment type="function">
    <text evidence="13">Catalyzes the conversion of inosine 5'-phosphate (IMP) to xanthosine 5'-phosphate (XMP), the first committed and rate-limiting step in the de novo synthesis of guanine nucleotides, and therefore plays an important role in the regulation of cell growth.</text>
</comment>
<dbReference type="STRING" id="644966.Tmar_0272"/>
<comment type="caution">
    <text evidence="13">Lacks conserved residue(s) required for the propagation of feature annotation.</text>
</comment>
<keyword evidence="6 13" id="KW-0332">GMP biosynthesis</keyword>
<dbReference type="InterPro" id="IPR013785">
    <property type="entry name" value="Aldolase_TIM"/>
</dbReference>
<evidence type="ECO:0000256" key="16">
    <source>
        <dbReference type="PIRSR" id="PIRSR000130-3"/>
    </source>
</evidence>
<keyword evidence="5" id="KW-0677">Repeat</keyword>
<feature type="binding site" evidence="13 16">
    <location>
        <begin position="360"/>
        <end position="362"/>
    </location>
    <ligand>
        <name>NAD(+)</name>
        <dbReference type="ChEBI" id="CHEBI:57540"/>
    </ligand>
</feature>
<dbReference type="AlphaFoldDB" id="E6SMD7"/>
<organism evidence="23 24">
    <name type="scientific">Thermaerobacter marianensis (strain ATCC 700841 / DSM 12885 / JCM 10246 / 7p75a)</name>
    <dbReference type="NCBI Taxonomy" id="644966"/>
    <lineage>
        <taxon>Bacteria</taxon>
        <taxon>Bacillati</taxon>
        <taxon>Bacillota</taxon>
        <taxon>Clostridia</taxon>
        <taxon>Eubacteriales</taxon>
        <taxon>Clostridiales Family XVII. Incertae Sedis</taxon>
        <taxon>Thermaerobacter</taxon>
    </lineage>
</organism>
<dbReference type="PIRSF" id="PIRSF000130">
    <property type="entry name" value="IMPDH"/>
    <property type="match status" value="1"/>
</dbReference>
<keyword evidence="4 13" id="KW-0479">Metal-binding</keyword>
<evidence type="ECO:0000256" key="13">
    <source>
        <dbReference type="HAMAP-Rule" id="MF_01964"/>
    </source>
</evidence>
<dbReference type="GO" id="GO:0000166">
    <property type="term" value="F:nucleotide binding"/>
    <property type="evidence" value="ECO:0007669"/>
    <property type="project" value="UniProtKB-UniRule"/>
</dbReference>
<evidence type="ECO:0000313" key="24">
    <source>
        <dbReference type="Proteomes" id="UP000008915"/>
    </source>
</evidence>
<evidence type="ECO:0000256" key="18">
    <source>
        <dbReference type="PROSITE-ProRule" id="PRU00703"/>
    </source>
</evidence>
<accession>E6SMD7</accession>
<evidence type="ECO:0000256" key="15">
    <source>
        <dbReference type="PIRSR" id="PIRSR000130-2"/>
    </source>
</evidence>
<evidence type="ECO:0000256" key="2">
    <source>
        <dbReference type="ARBA" id="ARBA00005502"/>
    </source>
</evidence>
<dbReference type="eggNOG" id="COG0517">
    <property type="taxonomic scope" value="Bacteria"/>
</dbReference>
<evidence type="ECO:0000313" key="23">
    <source>
        <dbReference type="EMBL" id="ADU50397.1"/>
    </source>
</evidence>
<dbReference type="InterPro" id="IPR001093">
    <property type="entry name" value="IMP_DH_GMPRt"/>
</dbReference>
<evidence type="ECO:0000259" key="22">
    <source>
        <dbReference type="PROSITE" id="PS51371"/>
    </source>
</evidence>
<comment type="similarity">
    <text evidence="2 13 19">Belongs to the IMPDH/GMPR family.</text>
</comment>
<evidence type="ECO:0000256" key="5">
    <source>
        <dbReference type="ARBA" id="ARBA00022737"/>
    </source>
</evidence>
<evidence type="ECO:0000256" key="6">
    <source>
        <dbReference type="ARBA" id="ARBA00022749"/>
    </source>
</evidence>
<comment type="catalytic activity">
    <reaction evidence="12 13 20">
        <text>IMP + NAD(+) + H2O = XMP + NADH + H(+)</text>
        <dbReference type="Rhea" id="RHEA:11708"/>
        <dbReference type="ChEBI" id="CHEBI:15377"/>
        <dbReference type="ChEBI" id="CHEBI:15378"/>
        <dbReference type="ChEBI" id="CHEBI:57464"/>
        <dbReference type="ChEBI" id="CHEBI:57540"/>
        <dbReference type="ChEBI" id="CHEBI:57945"/>
        <dbReference type="ChEBI" id="CHEBI:58053"/>
        <dbReference type="EC" id="1.1.1.205"/>
    </reaction>
</comment>
<dbReference type="PROSITE" id="PS00487">
    <property type="entry name" value="IMP_DH_GMP_RED"/>
    <property type="match status" value="1"/>
</dbReference>
<feature type="compositionally biased region" description="Gly residues" evidence="21">
    <location>
        <begin position="11"/>
        <end position="20"/>
    </location>
</feature>
<dbReference type="EC" id="1.1.1.205" evidence="13 20"/>
<feature type="active site" description="Thioimidate intermediate" evidence="13 14">
    <location>
        <position position="367"/>
    </location>
</feature>
<evidence type="ECO:0000256" key="3">
    <source>
        <dbReference type="ARBA" id="ARBA00011881"/>
    </source>
</evidence>
<dbReference type="SUPFAM" id="SSF51412">
    <property type="entry name" value="Inosine monophosphate dehydrogenase (IMPDH)"/>
    <property type="match status" value="1"/>
</dbReference>
<keyword evidence="9 13" id="KW-0560">Oxidoreductase</keyword>
<dbReference type="PANTHER" id="PTHR11911:SF111">
    <property type="entry name" value="INOSINE-5'-MONOPHOSPHATE DEHYDROGENASE"/>
    <property type="match status" value="1"/>
</dbReference>
<dbReference type="Pfam" id="PF00478">
    <property type="entry name" value="IMPDH"/>
    <property type="match status" value="1"/>
</dbReference>
<dbReference type="Pfam" id="PF00571">
    <property type="entry name" value="CBS"/>
    <property type="match status" value="2"/>
</dbReference>
<dbReference type="KEGG" id="tmr:Tmar_0272"/>
<dbReference type="CDD" id="cd00381">
    <property type="entry name" value="IMPDH"/>
    <property type="match status" value="1"/>
</dbReference>
<feature type="binding site" description="in other chain" evidence="13 17">
    <location>
        <position position="367"/>
    </location>
    <ligand>
        <name>K(+)</name>
        <dbReference type="ChEBI" id="CHEBI:29103"/>
        <note>ligand shared between two tetrameric partners</note>
    </ligand>
</feature>
<dbReference type="GO" id="GO:0006183">
    <property type="term" value="P:GTP biosynthetic process"/>
    <property type="evidence" value="ECO:0007669"/>
    <property type="project" value="TreeGrafter"/>
</dbReference>
<dbReference type="InterPro" id="IPR000644">
    <property type="entry name" value="CBS_dom"/>
</dbReference>
<dbReference type="FunFam" id="3.20.20.70:FF:000003">
    <property type="entry name" value="GMP reductase"/>
    <property type="match status" value="1"/>
</dbReference>
<dbReference type="InterPro" id="IPR005990">
    <property type="entry name" value="IMP_DH"/>
</dbReference>
<dbReference type="GO" id="GO:0003938">
    <property type="term" value="F:IMP dehydrogenase activity"/>
    <property type="evidence" value="ECO:0007669"/>
    <property type="project" value="UniProtKB-UniRule"/>
</dbReference>
<evidence type="ECO:0000256" key="8">
    <source>
        <dbReference type="ARBA" id="ARBA00022958"/>
    </source>
</evidence>
<dbReference type="eggNOG" id="COG0516">
    <property type="taxonomic scope" value="Bacteria"/>
</dbReference>
<feature type="compositionally biased region" description="Low complexity" evidence="21">
    <location>
        <begin position="23"/>
        <end position="36"/>
    </location>
</feature>
<feature type="domain" description="CBS" evidence="22">
    <location>
        <begin position="156"/>
        <end position="214"/>
    </location>
</feature>